<accession>A0ACD4D3N8</accession>
<protein>
    <submittedName>
        <fullName evidence="1">Uncharacterized protein</fullName>
    </submittedName>
</protein>
<name>A0ACD4D3N8_9HYPH</name>
<proteinExistence type="predicted"/>
<evidence type="ECO:0000313" key="2">
    <source>
        <dbReference type="Proteomes" id="UP001061991"/>
    </source>
</evidence>
<keyword evidence="2" id="KW-1185">Reference proteome</keyword>
<dbReference type="EMBL" id="CP104973">
    <property type="protein sequence ID" value="UXN60462.1"/>
    <property type="molecule type" value="Genomic_DNA"/>
</dbReference>
<sequence>MKKYYRSWAFLVSAFAVTALVTSVQAFPTGPVGVQGAIPQQQNLLRIGDGPRFPLPKETTQPPVQEIIDAKLQARFDAATARSNHLLTAKTAHAASWGFVADHFAGIDKNKDGYATLSEISAFLDARSPVKRKAAEKSIRLVE</sequence>
<dbReference type="Proteomes" id="UP001061991">
    <property type="component" value="Chromosome"/>
</dbReference>
<gene>
    <name evidence="1" type="ORF">N8E88_28890</name>
</gene>
<organism evidence="1 2">
    <name type="scientific">Phyllobacterium zundukense</name>
    <dbReference type="NCBI Taxonomy" id="1867719"/>
    <lineage>
        <taxon>Bacteria</taxon>
        <taxon>Pseudomonadati</taxon>
        <taxon>Pseudomonadota</taxon>
        <taxon>Alphaproteobacteria</taxon>
        <taxon>Hyphomicrobiales</taxon>
        <taxon>Phyllobacteriaceae</taxon>
        <taxon>Phyllobacterium</taxon>
    </lineage>
</organism>
<reference evidence="1" key="1">
    <citation type="submission" date="2022-09" db="EMBL/GenBank/DDBJ databases">
        <title>Interaction between co-microsymbionts with complementary sets of symbiotic genes in legume-rhizobium systems.</title>
        <authorList>
            <person name="Safronova V."/>
            <person name="Sazanova A."/>
            <person name="Afonin A."/>
            <person name="Chirak E."/>
        </authorList>
    </citation>
    <scope>NUCLEOTIDE SEQUENCE</scope>
    <source>
        <strain evidence="1">A18/3m</strain>
    </source>
</reference>
<evidence type="ECO:0000313" key="1">
    <source>
        <dbReference type="EMBL" id="UXN60462.1"/>
    </source>
</evidence>